<sequence length="157" mass="17476">MLRSSPAGLAAKYEHVEKTLAEAVDMARAQQDSDKLKFKIVLPIVRASYGMLELACALYPGPTADLVPQLQLPGEQDFIIVCLAPEDRRKDVMTPPMESLLNLTEPKKMEKIVSELPETDHRFVETIFFATGVAMNAAKALHDRAMTTYSSWDGKPR</sequence>
<dbReference type="EMBL" id="MU629650">
    <property type="protein sequence ID" value="KAJ1255707.1"/>
    <property type="molecule type" value="Genomic_DNA"/>
</dbReference>
<dbReference type="AlphaFoldDB" id="A0A9W7XBQ6"/>
<dbReference type="Proteomes" id="UP001164776">
    <property type="component" value="Unassembled WGS sequence"/>
</dbReference>
<proteinExistence type="predicted"/>
<protein>
    <submittedName>
        <fullName evidence="1">Uncharacterized protein</fullName>
    </submittedName>
</protein>
<accession>A0A9W7XBQ6</accession>
<comment type="caution">
    <text evidence="1">The sequence shown here is derived from an EMBL/GenBank/DDBJ whole genome shotgun (WGS) entry which is preliminary data.</text>
</comment>
<name>A0A9W7XBQ6_9POAL</name>
<evidence type="ECO:0000313" key="1">
    <source>
        <dbReference type="EMBL" id="KAJ1255707.1"/>
    </source>
</evidence>
<organism evidence="1 2">
    <name type="scientific">Paspalum vaginatum</name>
    <name type="common">seashore paspalum</name>
    <dbReference type="NCBI Taxonomy" id="158149"/>
    <lineage>
        <taxon>Eukaryota</taxon>
        <taxon>Viridiplantae</taxon>
        <taxon>Streptophyta</taxon>
        <taxon>Embryophyta</taxon>
        <taxon>Tracheophyta</taxon>
        <taxon>Spermatophyta</taxon>
        <taxon>Magnoliopsida</taxon>
        <taxon>Liliopsida</taxon>
        <taxon>Poales</taxon>
        <taxon>Poaceae</taxon>
        <taxon>PACMAD clade</taxon>
        <taxon>Panicoideae</taxon>
        <taxon>Andropogonodae</taxon>
        <taxon>Paspaleae</taxon>
        <taxon>Paspalinae</taxon>
        <taxon>Paspalum</taxon>
    </lineage>
</organism>
<keyword evidence="2" id="KW-1185">Reference proteome</keyword>
<reference evidence="1 2" key="1">
    <citation type="submission" date="2022-10" db="EMBL/GenBank/DDBJ databases">
        <title>WGS assembly of Paspalum vaginatum 540-79.</title>
        <authorList>
            <person name="Sun G."/>
            <person name="Wase N."/>
            <person name="Shu S."/>
            <person name="Jenkins J."/>
            <person name="Zhou B."/>
            <person name="Torres-Rodriguez J."/>
            <person name="Chen C."/>
            <person name="Sandor L."/>
            <person name="Plott C."/>
            <person name="Yoshinga Y."/>
            <person name="Daum C."/>
            <person name="Qi P."/>
            <person name="Barry K."/>
            <person name="Lipzen A."/>
            <person name="Berry L."/>
            <person name="Pedersen C."/>
            <person name="Gottilla T."/>
            <person name="Foltz A."/>
            <person name="Yu H."/>
            <person name="O'Malley R."/>
            <person name="Zhang C."/>
            <person name="Devos K."/>
            <person name="Sigmon B."/>
            <person name="Yu B."/>
            <person name="Obata T."/>
            <person name="Schmutz J."/>
            <person name="Schnable J."/>
        </authorList>
    </citation>
    <scope>NUCLEOTIDE SEQUENCE [LARGE SCALE GENOMIC DNA]</scope>
    <source>
        <strain evidence="2">cv. 540-79</strain>
    </source>
</reference>
<evidence type="ECO:0000313" key="2">
    <source>
        <dbReference type="Proteomes" id="UP001164776"/>
    </source>
</evidence>
<gene>
    <name evidence="1" type="ORF">BS78_K168800</name>
</gene>